<evidence type="ECO:0000313" key="4">
    <source>
        <dbReference type="EMBL" id="MUI37944.1"/>
    </source>
</evidence>
<organism evidence="4 5">
    <name type="scientific">Pseudomonas aeruginosa</name>
    <dbReference type="NCBI Taxonomy" id="287"/>
    <lineage>
        <taxon>Bacteria</taxon>
        <taxon>Pseudomonadati</taxon>
        <taxon>Pseudomonadota</taxon>
        <taxon>Gammaproteobacteria</taxon>
        <taxon>Pseudomonadales</taxon>
        <taxon>Pseudomonadaceae</taxon>
        <taxon>Pseudomonas</taxon>
    </lineage>
</organism>
<dbReference type="GO" id="GO:0004519">
    <property type="term" value="F:endonuclease activity"/>
    <property type="evidence" value="ECO:0007669"/>
    <property type="project" value="InterPro"/>
</dbReference>
<evidence type="ECO:0000256" key="1">
    <source>
        <dbReference type="SAM" id="MobiDB-lite"/>
    </source>
</evidence>
<evidence type="ECO:0000313" key="5">
    <source>
        <dbReference type="Proteomes" id="UP000433532"/>
    </source>
</evidence>
<dbReference type="InterPro" id="IPR027417">
    <property type="entry name" value="P-loop_NTPase"/>
</dbReference>
<dbReference type="HAMAP" id="MF_04144">
    <property type="entry name" value="TERL_LAMBDA"/>
    <property type="match status" value="1"/>
</dbReference>
<feature type="region of interest" description="Disordered" evidence="1">
    <location>
        <begin position="621"/>
        <end position="671"/>
    </location>
</feature>
<dbReference type="InterPro" id="IPR046453">
    <property type="entry name" value="GpA_ATPase"/>
</dbReference>
<evidence type="ECO:0000259" key="2">
    <source>
        <dbReference type="Pfam" id="PF05876"/>
    </source>
</evidence>
<sequence length="671" mass="74968">MEQPYADGAAVYLAAYRRGLKPDPELWIDEWADEFQMIPADTGAAEPGKYHTDRTPYAREPMRCLSPLFPAKRVVTMIASQLMKTQVALNWIGGCIHMAPANILVLLPTEKLSKRVSGRIDKTIKAVPVLTARVAKARSRDSRNTLDTKEFEGGALYCASAGSASNLAELSARYVYGDEIDRWEMDVDDDGDPVKQAEARGSTFGRRAKFYYSSSPTLKGVSRIADLFTQGDQRHYYVPCPHCGTMQVLEWEGLKYDPDYRLVQYMCCNEECGALIEEHHKAAMLSAGEWRAHAVGDGETVSFTLSALYAPPGWLTWTDLAKEYDEAKRLQEKGDPGSMQVFYNTRLARLWDSAEEMTKADELRKRAEAEGHRLGLVPAGALLLTAAVDTQHNRLEMLVMGWGEGLERWTVDFQVIPGDPTDERTWALLDERLKARYRHVSGVDLAICAVCIDSGGHHTHEVYQFTRLRRWRNVLAVKGASKRGRPVLAQRPSKVDVTWQGNTEKSGAELWMVGTDTAKDWVYNRYHLKDGPGALHFSADLPPDFFDQCVAERKVVRYVKGFKRTDWVKAKSERNEALDLIVYNLAAAHFLGLHRYHAPQWSSLRAAVGQGSLFADPVSTVPSAADEADEHEPQGEAPSAPVRPAPPARSANPPSQPTGRRTSRSGYLSRR</sequence>
<dbReference type="GO" id="GO:0016887">
    <property type="term" value="F:ATP hydrolysis activity"/>
    <property type="evidence" value="ECO:0007669"/>
    <property type="project" value="InterPro"/>
</dbReference>
<dbReference type="RefSeq" id="WP_155712857.1">
    <property type="nucleotide sequence ID" value="NZ_JAZIDD010000018.1"/>
</dbReference>
<dbReference type="GO" id="GO:0005524">
    <property type="term" value="F:ATP binding"/>
    <property type="evidence" value="ECO:0007669"/>
    <property type="project" value="InterPro"/>
</dbReference>
<dbReference type="EMBL" id="WOAD01000024">
    <property type="protein sequence ID" value="MUI37944.1"/>
    <property type="molecule type" value="Genomic_DNA"/>
</dbReference>
<evidence type="ECO:0000259" key="3">
    <source>
        <dbReference type="Pfam" id="PF20454"/>
    </source>
</evidence>
<name>A0A844NQH0_PSEAI</name>
<protein>
    <submittedName>
        <fullName evidence="4">Phage terminase large subunit family protein</fullName>
    </submittedName>
</protein>
<feature type="domain" description="Phage terminase large subunit GpA ATPase" evidence="2">
    <location>
        <begin position="44"/>
        <end position="290"/>
    </location>
</feature>
<feature type="domain" description="Terminase large subunit GpA endonuclease" evidence="3">
    <location>
        <begin position="300"/>
        <end position="596"/>
    </location>
</feature>
<proteinExistence type="inferred from homology"/>
<dbReference type="Pfam" id="PF05876">
    <property type="entry name" value="GpA_ATPase"/>
    <property type="match status" value="1"/>
</dbReference>
<dbReference type="AlphaFoldDB" id="A0A844NQH0"/>
<reference evidence="4 5" key="1">
    <citation type="submission" date="2019-11" db="EMBL/GenBank/DDBJ databases">
        <title>Genomes of ocular Pseudomonas aeruginosa isolates.</title>
        <authorList>
            <person name="Khan M."/>
            <person name="Rice S.A."/>
            <person name="Willcox M.D.P."/>
            <person name="Stapleton F."/>
        </authorList>
    </citation>
    <scope>NUCLEOTIDE SEQUENCE [LARGE SCALE GENOMIC DNA]</scope>
    <source>
        <strain evidence="4 5">PA221</strain>
    </source>
</reference>
<dbReference type="InterPro" id="IPR008866">
    <property type="entry name" value="Phage_lambda_GpA-like"/>
</dbReference>
<dbReference type="InterPro" id="IPR046454">
    <property type="entry name" value="GpA_endonuclease"/>
</dbReference>
<comment type="caution">
    <text evidence="4">The sequence shown here is derived from an EMBL/GenBank/DDBJ whole genome shotgun (WGS) entry which is preliminary data.</text>
</comment>
<gene>
    <name evidence="4" type="ORF">GNQ48_23345</name>
</gene>
<accession>A0A844NQH0</accession>
<dbReference type="Gene3D" id="3.40.50.300">
    <property type="entry name" value="P-loop containing nucleotide triphosphate hydrolases"/>
    <property type="match status" value="1"/>
</dbReference>
<dbReference type="Proteomes" id="UP000433532">
    <property type="component" value="Unassembled WGS sequence"/>
</dbReference>
<dbReference type="Pfam" id="PF20454">
    <property type="entry name" value="GpA_nuclease"/>
    <property type="match status" value="1"/>
</dbReference>
<feature type="compositionally biased region" description="Polar residues" evidence="1">
    <location>
        <begin position="658"/>
        <end position="671"/>
    </location>
</feature>